<evidence type="ECO:0000313" key="3">
    <source>
        <dbReference type="Proteomes" id="UP000541444"/>
    </source>
</evidence>
<feature type="non-terminal residue" evidence="2">
    <location>
        <position position="1"/>
    </location>
</feature>
<dbReference type="AlphaFoldDB" id="A0A7J7M8U9"/>
<gene>
    <name evidence="2" type="ORF">GIB67_040582</name>
</gene>
<comment type="caution">
    <text evidence="2">The sequence shown here is derived from an EMBL/GenBank/DDBJ whole genome shotgun (WGS) entry which is preliminary data.</text>
</comment>
<dbReference type="EMBL" id="JACGCM010001697">
    <property type="protein sequence ID" value="KAF6151309.1"/>
    <property type="molecule type" value="Genomic_DNA"/>
</dbReference>
<name>A0A7J7M8U9_9MAGN</name>
<feature type="coiled-coil region" evidence="1">
    <location>
        <begin position="424"/>
        <end position="458"/>
    </location>
</feature>
<dbReference type="Proteomes" id="UP000541444">
    <property type="component" value="Unassembled WGS sequence"/>
</dbReference>
<organism evidence="2 3">
    <name type="scientific">Kingdonia uniflora</name>
    <dbReference type="NCBI Taxonomy" id="39325"/>
    <lineage>
        <taxon>Eukaryota</taxon>
        <taxon>Viridiplantae</taxon>
        <taxon>Streptophyta</taxon>
        <taxon>Embryophyta</taxon>
        <taxon>Tracheophyta</taxon>
        <taxon>Spermatophyta</taxon>
        <taxon>Magnoliopsida</taxon>
        <taxon>Ranunculales</taxon>
        <taxon>Circaeasteraceae</taxon>
        <taxon>Kingdonia</taxon>
    </lineage>
</organism>
<feature type="coiled-coil region" evidence="1">
    <location>
        <begin position="316"/>
        <end position="343"/>
    </location>
</feature>
<reference evidence="2 3" key="1">
    <citation type="journal article" date="2020" name="IScience">
        <title>Genome Sequencing of the Endangered Kingdonia uniflora (Circaeasteraceae, Ranunculales) Reveals Potential Mechanisms of Evolutionary Specialization.</title>
        <authorList>
            <person name="Sun Y."/>
            <person name="Deng T."/>
            <person name="Zhang A."/>
            <person name="Moore M.J."/>
            <person name="Landis J.B."/>
            <person name="Lin N."/>
            <person name="Zhang H."/>
            <person name="Zhang X."/>
            <person name="Huang J."/>
            <person name="Zhang X."/>
            <person name="Sun H."/>
            <person name="Wang H."/>
        </authorList>
    </citation>
    <scope>NUCLEOTIDE SEQUENCE [LARGE SCALE GENOMIC DNA]</scope>
    <source>
        <strain evidence="2">TB1705</strain>
        <tissue evidence="2">Leaf</tissue>
    </source>
</reference>
<keyword evidence="1" id="KW-0175">Coiled coil</keyword>
<proteinExistence type="predicted"/>
<evidence type="ECO:0000313" key="2">
    <source>
        <dbReference type="EMBL" id="KAF6151309.1"/>
    </source>
</evidence>
<sequence>IKLFPVVDMRNSPVSEASTSGRSVEYEIRTSGSEKEVCVDQFLGFPGRLVSYPPYSDAFKEFCKARASLGGLKSQVTRKESLLDTITQEKTELVAVLEDFGISRKKRVNSRVNKVQKYQSTRLMTRKWRGRGKKERVEPEMSGVKVVEDQPVVEDDWKDVEEKARLAALHGEEETSRMAARLMKGICLGVEEERVELKRKKVKLEKNAAQLKSDLSKEGKRLEALKASQVVKINKLQAEAKVDLEEVVAERDRLGRHLMSKGYSEDEVDAIRADTYMKEDEDEEIEDVAIGIVDGLDGVSLQTVKYNQGDHKERPELENKEELKDIRLRIKDLEVELSLERETLTSLLSSPAELQVELELARLREDGTRQFNQEFTERRIKIEKINMEADMAHYHIPALERSEEGLNRSMAGLRDDFAKKMHKQEKIQSDLANSKSELGQLKKKLVDKDNELKGARDDLFASEVESQIKLDAALIRENGLERVIRGKEIVIKDKEELIKKIPDVEELNKEIEILRAQVVDLEATNRTESAKADKKVVENIAFTDRIDREMESRKARYKKWEDFLPLSCNSSLTFRIADGGDCLLCRRSKKT</sequence>
<feature type="coiled-coil region" evidence="1">
    <location>
        <begin position="187"/>
        <end position="228"/>
    </location>
</feature>
<protein>
    <submittedName>
        <fullName evidence="2">Uncharacterized protein</fullName>
    </submittedName>
</protein>
<evidence type="ECO:0000256" key="1">
    <source>
        <dbReference type="SAM" id="Coils"/>
    </source>
</evidence>
<keyword evidence="3" id="KW-1185">Reference proteome</keyword>
<accession>A0A7J7M8U9</accession>